<dbReference type="OrthoDB" id="8812558at2"/>
<keyword evidence="1" id="KW-0732">Signal</keyword>
<dbReference type="NCBIfam" id="NF042415">
    <property type="entry name" value="STY0301_fam"/>
    <property type="match status" value="1"/>
</dbReference>
<dbReference type="Proteomes" id="UP000475582">
    <property type="component" value="Unassembled WGS sequence"/>
</dbReference>
<reference evidence="2 3" key="1">
    <citation type="submission" date="2019-11" db="EMBL/GenBank/DDBJ databases">
        <title>Type strains purchased from KCTC, JCM and DSMZ.</title>
        <authorList>
            <person name="Lu H."/>
        </authorList>
    </citation>
    <scope>NUCLEOTIDE SEQUENCE [LARGE SCALE GENOMIC DNA]</scope>
    <source>
        <strain evidence="2 3">KCTC 22382</strain>
    </source>
</reference>
<proteinExistence type="predicted"/>
<comment type="caution">
    <text evidence="2">The sequence shown here is derived from an EMBL/GenBank/DDBJ whole genome shotgun (WGS) entry which is preliminary data.</text>
</comment>
<name>A0A6L6PMU6_9BURK</name>
<dbReference type="EMBL" id="WNKY01000034">
    <property type="protein sequence ID" value="MTV40450.1"/>
    <property type="molecule type" value="Genomic_DNA"/>
</dbReference>
<gene>
    <name evidence="2" type="ORF">GM676_23075</name>
</gene>
<keyword evidence="3" id="KW-1185">Reference proteome</keyword>
<dbReference type="InterPro" id="IPR049973">
    <property type="entry name" value="STY0301-like"/>
</dbReference>
<feature type="chain" id="PRO_5026888775" evidence="1">
    <location>
        <begin position="26"/>
        <end position="150"/>
    </location>
</feature>
<evidence type="ECO:0000313" key="3">
    <source>
        <dbReference type="Proteomes" id="UP000475582"/>
    </source>
</evidence>
<dbReference type="AlphaFoldDB" id="A0A6L6PMU6"/>
<sequence>MKTNLNECLRLVVVAVLVVPAPVLAAEVSPLTCPDVIPAATIKVDPMLERWAPSVLSDFRLSAAGFNSGPPEKRADLKPYSVTEKRQRSVSVWRFDEGEFADGLWLACSYGGAAGEIILAHRLPGGYRSCSVSYRPSPKAGAQLIDITCR</sequence>
<dbReference type="RefSeq" id="WP_155466381.1">
    <property type="nucleotide sequence ID" value="NZ_WNKY01000034.1"/>
</dbReference>
<feature type="signal peptide" evidence="1">
    <location>
        <begin position="1"/>
        <end position="25"/>
    </location>
</feature>
<organism evidence="2 3">
    <name type="scientific">Duganella radicis</name>
    <dbReference type="NCBI Taxonomy" id="551988"/>
    <lineage>
        <taxon>Bacteria</taxon>
        <taxon>Pseudomonadati</taxon>
        <taxon>Pseudomonadota</taxon>
        <taxon>Betaproteobacteria</taxon>
        <taxon>Burkholderiales</taxon>
        <taxon>Oxalobacteraceae</taxon>
        <taxon>Telluria group</taxon>
        <taxon>Duganella</taxon>
    </lineage>
</organism>
<evidence type="ECO:0000313" key="2">
    <source>
        <dbReference type="EMBL" id="MTV40450.1"/>
    </source>
</evidence>
<evidence type="ECO:0000256" key="1">
    <source>
        <dbReference type="SAM" id="SignalP"/>
    </source>
</evidence>
<accession>A0A6L6PMU6</accession>
<protein>
    <submittedName>
        <fullName evidence="2">Uncharacterized protein</fullName>
    </submittedName>
</protein>